<protein>
    <recommendedName>
        <fullName evidence="1">RNase NYN domain-containing protein</fullName>
    </recommendedName>
</protein>
<comment type="caution">
    <text evidence="2">The sequence shown here is derived from an EMBL/GenBank/DDBJ whole genome shotgun (WGS) entry which is preliminary data.</text>
</comment>
<dbReference type="EMBL" id="LAZR01007960">
    <property type="protein sequence ID" value="KKM81821.1"/>
    <property type="molecule type" value="Genomic_DNA"/>
</dbReference>
<dbReference type="Pfam" id="PF11977">
    <property type="entry name" value="RNase_Zc3h12a"/>
    <property type="match status" value="1"/>
</dbReference>
<dbReference type="InterPro" id="IPR021869">
    <property type="entry name" value="RNase_Zc3h12_NYN"/>
</dbReference>
<accession>A0A0F9L3Z7</accession>
<evidence type="ECO:0000313" key="2">
    <source>
        <dbReference type="EMBL" id="KKM81821.1"/>
    </source>
</evidence>
<sequence length="144" mass="17034">MGFHCNYHSLEVSKIKSKIVADISNIAGHYSEFPPKIENIKIMFNTLKYEYWIIGIADWDLYKYINYLDSYKYYLGRGIVIQSPPGIKADIIMIMTAIEHDCVILTNDNFRDHEDLIPSELWLEEHRVTFDIINGEFRIYYITK</sequence>
<dbReference type="Gene3D" id="3.40.50.11980">
    <property type="match status" value="1"/>
</dbReference>
<reference evidence="2" key="1">
    <citation type="journal article" date="2015" name="Nature">
        <title>Complex archaea that bridge the gap between prokaryotes and eukaryotes.</title>
        <authorList>
            <person name="Spang A."/>
            <person name="Saw J.H."/>
            <person name="Jorgensen S.L."/>
            <person name="Zaremba-Niedzwiedzka K."/>
            <person name="Martijn J."/>
            <person name="Lind A.E."/>
            <person name="van Eijk R."/>
            <person name="Schleper C."/>
            <person name="Guy L."/>
            <person name="Ettema T.J."/>
        </authorList>
    </citation>
    <scope>NUCLEOTIDE SEQUENCE</scope>
</reference>
<name>A0A0F9L3Z7_9ZZZZ</name>
<proteinExistence type="predicted"/>
<feature type="domain" description="RNase NYN" evidence="1">
    <location>
        <begin position="18"/>
        <end position="134"/>
    </location>
</feature>
<dbReference type="AlphaFoldDB" id="A0A0F9L3Z7"/>
<gene>
    <name evidence="2" type="ORF">LCGC14_1325900</name>
</gene>
<evidence type="ECO:0000259" key="1">
    <source>
        <dbReference type="Pfam" id="PF11977"/>
    </source>
</evidence>
<organism evidence="2">
    <name type="scientific">marine sediment metagenome</name>
    <dbReference type="NCBI Taxonomy" id="412755"/>
    <lineage>
        <taxon>unclassified sequences</taxon>
        <taxon>metagenomes</taxon>
        <taxon>ecological metagenomes</taxon>
    </lineage>
</organism>